<name>A0A3S5AJT5_9PLAT</name>
<organism evidence="1 2">
    <name type="scientific">Protopolystoma xenopodis</name>
    <dbReference type="NCBI Taxonomy" id="117903"/>
    <lineage>
        <taxon>Eukaryota</taxon>
        <taxon>Metazoa</taxon>
        <taxon>Spiralia</taxon>
        <taxon>Lophotrochozoa</taxon>
        <taxon>Platyhelminthes</taxon>
        <taxon>Monogenea</taxon>
        <taxon>Polyopisthocotylea</taxon>
        <taxon>Polystomatidea</taxon>
        <taxon>Polystomatidae</taxon>
        <taxon>Protopolystoma</taxon>
    </lineage>
</organism>
<evidence type="ECO:0000313" key="2">
    <source>
        <dbReference type="Proteomes" id="UP000784294"/>
    </source>
</evidence>
<evidence type="ECO:0000313" key="1">
    <source>
        <dbReference type="EMBL" id="VEL38691.1"/>
    </source>
</evidence>
<keyword evidence="2" id="KW-1185">Reference proteome</keyword>
<dbReference type="AlphaFoldDB" id="A0A3S5AJT5"/>
<protein>
    <submittedName>
        <fullName evidence="1">Uncharacterized protein</fullName>
    </submittedName>
</protein>
<accession>A0A3S5AJT5</accession>
<sequence>MDGLIDGQTGGRLIPIQKLPRASTPDVQYPAGVMMAVSGLDTTTNLLPSRNLCLRFQAPLMPRWHTSCCFLDESHARSGRRTSFSISIDSSPEFLNTLPRKNNFGQA</sequence>
<comment type="caution">
    <text evidence="1">The sequence shown here is derived from an EMBL/GenBank/DDBJ whole genome shotgun (WGS) entry which is preliminary data.</text>
</comment>
<reference evidence="1" key="1">
    <citation type="submission" date="2018-11" db="EMBL/GenBank/DDBJ databases">
        <authorList>
            <consortium name="Pathogen Informatics"/>
        </authorList>
    </citation>
    <scope>NUCLEOTIDE SEQUENCE</scope>
</reference>
<gene>
    <name evidence="1" type="ORF">PXEA_LOCUS32131</name>
</gene>
<proteinExistence type="predicted"/>
<dbReference type="Proteomes" id="UP000784294">
    <property type="component" value="Unassembled WGS sequence"/>
</dbReference>
<dbReference type="EMBL" id="CAAALY010258669">
    <property type="protein sequence ID" value="VEL38691.1"/>
    <property type="molecule type" value="Genomic_DNA"/>
</dbReference>